<evidence type="ECO:0000313" key="3">
    <source>
        <dbReference type="Proteomes" id="UP000440224"/>
    </source>
</evidence>
<evidence type="ECO:0008006" key="4">
    <source>
        <dbReference type="Google" id="ProtNLM"/>
    </source>
</evidence>
<dbReference type="AlphaFoldDB" id="A0A6N7Q8L2"/>
<organism evidence="2 3">
    <name type="scientific">Polyangium spumosum</name>
    <dbReference type="NCBI Taxonomy" id="889282"/>
    <lineage>
        <taxon>Bacteria</taxon>
        <taxon>Pseudomonadati</taxon>
        <taxon>Myxococcota</taxon>
        <taxon>Polyangia</taxon>
        <taxon>Polyangiales</taxon>
        <taxon>Polyangiaceae</taxon>
        <taxon>Polyangium</taxon>
    </lineage>
</organism>
<accession>A0A6N7Q8L2</accession>
<sequence length="358" mass="39314">MRRVAWLVAFAVLLGLSAFLMSRGDKAKKPERVLKAEFPRFPKPWEEERNRKRRTLPPAAPRPGEEEGILRKRDPLLVALPTEKGKSAVVFEVAALKDSPIGQIWLDCMLERQAEAKARGRGREDFKEQFGIDLMQDVERVALSSNKVAILSIAEGAARIDKTGWPKRSFGEKGAIWEEAESGRVIGTWGDELVLAGADAEEIEAAIERLESKSPESEPPIPAWSQYGDIYGVLSPEELADMLPEQQGEIAARIRAAIDRVDLHVDTSEDVAIVADVNGPNQADVADLAKSMGTALTLARAGADDEGDERLRELLDYATVKPRDGRFTLDVALPLEVLKEMGPCRKRDVAPPSPAPSP</sequence>
<keyword evidence="3" id="KW-1185">Reference proteome</keyword>
<reference evidence="2 3" key="1">
    <citation type="submission" date="2019-10" db="EMBL/GenBank/DDBJ databases">
        <title>A soil myxobacterium in the family Polyangiaceae.</title>
        <authorList>
            <person name="Li Y."/>
            <person name="Wang J."/>
        </authorList>
    </citation>
    <scope>NUCLEOTIDE SEQUENCE [LARGE SCALE GENOMIC DNA]</scope>
    <source>
        <strain evidence="2 3">DSM 14734</strain>
    </source>
</reference>
<name>A0A6N7Q8L2_9BACT</name>
<feature type="region of interest" description="Disordered" evidence="1">
    <location>
        <begin position="47"/>
        <end position="67"/>
    </location>
</feature>
<evidence type="ECO:0000313" key="2">
    <source>
        <dbReference type="EMBL" id="MRG97211.1"/>
    </source>
</evidence>
<proteinExistence type="predicted"/>
<evidence type="ECO:0000256" key="1">
    <source>
        <dbReference type="SAM" id="MobiDB-lite"/>
    </source>
</evidence>
<dbReference type="RefSeq" id="WP_153824000.1">
    <property type="nucleotide sequence ID" value="NZ_WJIE01000016.1"/>
</dbReference>
<protein>
    <recommendedName>
        <fullName evidence="4">DUF3352 domain-containing protein</fullName>
    </recommendedName>
</protein>
<dbReference type="Proteomes" id="UP000440224">
    <property type="component" value="Unassembled WGS sequence"/>
</dbReference>
<dbReference type="OrthoDB" id="5380200at2"/>
<comment type="caution">
    <text evidence="2">The sequence shown here is derived from an EMBL/GenBank/DDBJ whole genome shotgun (WGS) entry which is preliminary data.</text>
</comment>
<gene>
    <name evidence="2" type="ORF">GF068_35590</name>
</gene>
<dbReference type="EMBL" id="WJIE01000016">
    <property type="protein sequence ID" value="MRG97211.1"/>
    <property type="molecule type" value="Genomic_DNA"/>
</dbReference>